<evidence type="ECO:0000313" key="2">
    <source>
        <dbReference type="Proteomes" id="UP000248806"/>
    </source>
</evidence>
<reference evidence="1 2" key="1">
    <citation type="submission" date="2018-06" db="EMBL/GenBank/DDBJ databases">
        <title>Genomic Encyclopedia of Archaeal and Bacterial Type Strains, Phase II (KMG-II): from individual species to whole genera.</title>
        <authorList>
            <person name="Goeker M."/>
        </authorList>
    </citation>
    <scope>NUCLEOTIDE SEQUENCE [LARGE SCALE GENOMIC DNA]</scope>
    <source>
        <strain evidence="1 2">ATCC BAA-1881</strain>
    </source>
</reference>
<protein>
    <submittedName>
        <fullName evidence="1">Uncharacterized protein</fullName>
    </submittedName>
</protein>
<dbReference type="EMBL" id="QKUF01000008">
    <property type="protein sequence ID" value="PZW29563.1"/>
    <property type="molecule type" value="Genomic_DNA"/>
</dbReference>
<dbReference type="AlphaFoldDB" id="A0A326UG64"/>
<dbReference type="Proteomes" id="UP000248806">
    <property type="component" value="Unassembled WGS sequence"/>
</dbReference>
<comment type="caution">
    <text evidence="1">The sequence shown here is derived from an EMBL/GenBank/DDBJ whole genome shotgun (WGS) entry which is preliminary data.</text>
</comment>
<name>A0A326UG64_THEHA</name>
<accession>A0A326UG64</accession>
<evidence type="ECO:0000313" key="1">
    <source>
        <dbReference type="EMBL" id="PZW29563.1"/>
    </source>
</evidence>
<keyword evidence="2" id="KW-1185">Reference proteome</keyword>
<sequence>MQIHRDGTPSFLVLRKEVNVETLVYTNTHKETRAIRFLFIPGEKELLSSRFWCVLNGVLRVAQYK</sequence>
<organism evidence="1 2">
    <name type="scientific">Thermosporothrix hazakensis</name>
    <dbReference type="NCBI Taxonomy" id="644383"/>
    <lineage>
        <taxon>Bacteria</taxon>
        <taxon>Bacillati</taxon>
        <taxon>Chloroflexota</taxon>
        <taxon>Ktedonobacteria</taxon>
        <taxon>Ktedonobacterales</taxon>
        <taxon>Thermosporotrichaceae</taxon>
        <taxon>Thermosporothrix</taxon>
    </lineage>
</organism>
<proteinExistence type="predicted"/>
<gene>
    <name evidence="1" type="ORF">EI42_02859</name>
</gene>